<proteinExistence type="predicted"/>
<dbReference type="EMBL" id="EF710657">
    <property type="protein sequence ID" value="ACE75420.1"/>
    <property type="molecule type" value="Genomic_DNA"/>
</dbReference>
<accession>B7S945</accession>
<sequence length="220" mass="25580">MADFERAIISAVGKVYDQSVMKGCFFHFRQAIWRSIQKCGLQGPYAADAEYALNLRMLAALSFVPEDHVVAAYTELTSSRYYTDNAEEWDGILEYFERTWVGTLNRRNRRSVPLFPVGLWNHYETTLNHAERTNNSVEGWHNGFRNRAVVAHVNTWKFIDLLRDCQSDNEIVIEQLLAGRAAANRRRYRDHDQRIFNVVQQFDPANILEYLRGVAQNLAF</sequence>
<gene>
    <name evidence="1" type="ORF">GIP_L8_0340</name>
</gene>
<dbReference type="PANTHER" id="PTHR47160:SF5">
    <property type="entry name" value="MULE TRANSPOSASE DOMAIN-CONTAINING PROTEIN"/>
    <property type="match status" value="1"/>
</dbReference>
<dbReference type="AlphaFoldDB" id="B7S945"/>
<organism evidence="1">
    <name type="scientific">Glyptapanteles indiensis</name>
    <name type="common">Parasitoid wasp</name>
    <dbReference type="NCBI Taxonomy" id="92994"/>
    <lineage>
        <taxon>Eukaryota</taxon>
        <taxon>Metazoa</taxon>
        <taxon>Ecdysozoa</taxon>
        <taxon>Arthropoda</taxon>
        <taxon>Hexapoda</taxon>
        <taxon>Insecta</taxon>
        <taxon>Pterygota</taxon>
        <taxon>Neoptera</taxon>
        <taxon>Endopterygota</taxon>
        <taxon>Hymenoptera</taxon>
        <taxon>Apocrita</taxon>
        <taxon>Ichneumonoidea</taxon>
        <taxon>Braconidae</taxon>
        <taxon>Microgastrinae</taxon>
        <taxon>Glyptapanteles</taxon>
    </lineage>
</organism>
<reference evidence="1" key="1">
    <citation type="submission" date="2007-06" db="EMBL/GenBank/DDBJ databases">
        <title>Bracovirus Evolution: Comparative Genomics of Multiple Viral and Proviral Genomes.</title>
        <authorList>
            <person name="Desjardins C.A."/>
            <person name="Gundersen-Rindal D.E."/>
            <person name="Hostetler J.B."/>
            <person name="Tallon L.J."/>
            <person name="Utterback T.R."/>
            <person name="Fuester R.W."/>
            <person name="Schatz M.C."/>
            <person name="Pedroni M.J."/>
            <person name="Fadrosh D.W."/>
            <person name="Haas B.J."/>
            <person name="Toms B.S."/>
            <person name="Chen D."/>
            <person name="Nene V."/>
        </authorList>
    </citation>
    <scope>NUCLEOTIDE SEQUENCE</scope>
</reference>
<protein>
    <recommendedName>
        <fullName evidence="2">MULE transposase domain-containing protein</fullName>
    </recommendedName>
</protein>
<evidence type="ECO:0000313" key="1">
    <source>
        <dbReference type="EMBL" id="ACE75420.1"/>
    </source>
</evidence>
<evidence type="ECO:0008006" key="2">
    <source>
        <dbReference type="Google" id="ProtNLM"/>
    </source>
</evidence>
<name>B7S945_GLYIN</name>
<dbReference type="PANTHER" id="PTHR47160">
    <property type="entry name" value="PUTATIVE-RELATED"/>
    <property type="match status" value="1"/>
</dbReference>